<evidence type="ECO:0000313" key="11">
    <source>
        <dbReference type="Proteomes" id="UP000230859"/>
    </source>
</evidence>
<comment type="cofactor">
    <cofactor evidence="2">
        <name>Mg(2+)</name>
        <dbReference type="ChEBI" id="CHEBI:18420"/>
    </cofactor>
</comment>
<dbReference type="Proteomes" id="UP000230859">
    <property type="component" value="Unassembled WGS sequence"/>
</dbReference>
<evidence type="ECO:0000259" key="9">
    <source>
        <dbReference type="Pfam" id="PF03372"/>
    </source>
</evidence>
<dbReference type="InterPro" id="IPR051547">
    <property type="entry name" value="TDP2-like"/>
</dbReference>
<accession>A0A2H0LM07</accession>
<dbReference type="GO" id="GO:0003697">
    <property type="term" value="F:single-stranded DNA binding"/>
    <property type="evidence" value="ECO:0007669"/>
    <property type="project" value="TreeGrafter"/>
</dbReference>
<evidence type="ECO:0000256" key="7">
    <source>
        <dbReference type="ARBA" id="ARBA00022842"/>
    </source>
</evidence>
<evidence type="ECO:0000256" key="8">
    <source>
        <dbReference type="ARBA" id="ARBA00023204"/>
    </source>
</evidence>
<name>A0A2H0LM07_9BACT</name>
<dbReference type="SUPFAM" id="SSF56219">
    <property type="entry name" value="DNase I-like"/>
    <property type="match status" value="1"/>
</dbReference>
<reference evidence="10 11" key="1">
    <citation type="submission" date="2017-09" db="EMBL/GenBank/DDBJ databases">
        <title>Depth-based differentiation of microbial function through sediment-hosted aquifers and enrichment of novel symbionts in the deep terrestrial subsurface.</title>
        <authorList>
            <person name="Probst A.J."/>
            <person name="Ladd B."/>
            <person name="Jarett J.K."/>
            <person name="Geller-Mcgrath D.E."/>
            <person name="Sieber C.M."/>
            <person name="Emerson J.B."/>
            <person name="Anantharaman K."/>
            <person name="Thomas B.C."/>
            <person name="Malmstrom R."/>
            <person name="Stieglmeier M."/>
            <person name="Klingl A."/>
            <person name="Woyke T."/>
            <person name="Ryan C.M."/>
            <person name="Banfield J.F."/>
        </authorList>
    </citation>
    <scope>NUCLEOTIDE SEQUENCE [LARGE SCALE GENOMIC DNA]</scope>
    <source>
        <strain evidence="10">CG11_big_fil_rev_8_21_14_0_20_45_26</strain>
    </source>
</reference>
<evidence type="ECO:0000313" key="10">
    <source>
        <dbReference type="EMBL" id="PIQ85463.1"/>
    </source>
</evidence>
<dbReference type="AlphaFoldDB" id="A0A2H0LM07"/>
<dbReference type="GO" id="GO:0006302">
    <property type="term" value="P:double-strand break repair"/>
    <property type="evidence" value="ECO:0007669"/>
    <property type="project" value="TreeGrafter"/>
</dbReference>
<dbReference type="PANTHER" id="PTHR15822:SF4">
    <property type="entry name" value="TYROSYL-DNA PHOSPHODIESTERASE 2"/>
    <property type="match status" value="1"/>
</dbReference>
<proteinExistence type="predicted"/>
<keyword evidence="4" id="KW-0479">Metal-binding</keyword>
<comment type="cofactor">
    <cofactor evidence="1">
        <name>Mn(2+)</name>
        <dbReference type="ChEBI" id="CHEBI:29035"/>
    </cofactor>
</comment>
<comment type="caution">
    <text evidence="10">The sequence shown here is derived from an EMBL/GenBank/DDBJ whole genome shotgun (WGS) entry which is preliminary data.</text>
</comment>
<gene>
    <name evidence="10" type="ORF">COV74_08210</name>
</gene>
<dbReference type="EMBL" id="PCVY01000065">
    <property type="protein sequence ID" value="PIQ85463.1"/>
    <property type="molecule type" value="Genomic_DNA"/>
</dbReference>
<evidence type="ECO:0000256" key="3">
    <source>
        <dbReference type="ARBA" id="ARBA00022722"/>
    </source>
</evidence>
<keyword evidence="6" id="KW-0378">Hydrolase</keyword>
<dbReference type="InterPro" id="IPR005135">
    <property type="entry name" value="Endo/exonuclease/phosphatase"/>
</dbReference>
<dbReference type="InterPro" id="IPR036691">
    <property type="entry name" value="Endo/exonu/phosph_ase_sf"/>
</dbReference>
<evidence type="ECO:0000256" key="6">
    <source>
        <dbReference type="ARBA" id="ARBA00022801"/>
    </source>
</evidence>
<sequence>MNFTVICLNTWGQNEPFEKRMRLITAEIRKYKPQVVCLQEVFEPVLTQKLIKEIGFGHAFANLAAGLLILSHDRMEDKKEVKYQHQSTLENNDRRFILTEIHANGKKCWIGNTHLSWKAADETARTMQTRELAATLDALKAPVLVMGDFNCTPESEAMAVLSKSGFTNVYDRLYPGKNVFTWDNQRNPYLKTHAAILPNRRIDHLYMNQAFQEVFKPQSCRLIFTTPDEAGDFPSDHFGWLATFRTWGQVPDLTPSL</sequence>
<dbReference type="GO" id="GO:0046872">
    <property type="term" value="F:metal ion binding"/>
    <property type="evidence" value="ECO:0007669"/>
    <property type="project" value="UniProtKB-KW"/>
</dbReference>
<evidence type="ECO:0000256" key="1">
    <source>
        <dbReference type="ARBA" id="ARBA00001936"/>
    </source>
</evidence>
<dbReference type="PANTHER" id="PTHR15822">
    <property type="entry name" value="TRAF AND TNF RECEPTOR-ASSOCIATED PROTEIN"/>
    <property type="match status" value="1"/>
</dbReference>
<protein>
    <recommendedName>
        <fullName evidence="9">Endonuclease/exonuclease/phosphatase domain-containing protein</fullName>
    </recommendedName>
</protein>
<keyword evidence="3" id="KW-0540">Nuclease</keyword>
<dbReference type="GO" id="GO:0004518">
    <property type="term" value="F:nuclease activity"/>
    <property type="evidence" value="ECO:0007669"/>
    <property type="project" value="UniProtKB-KW"/>
</dbReference>
<evidence type="ECO:0000256" key="5">
    <source>
        <dbReference type="ARBA" id="ARBA00022763"/>
    </source>
</evidence>
<organism evidence="10 11">
    <name type="scientific">Candidatus Abzuiibacterium crystallinum</name>
    <dbReference type="NCBI Taxonomy" id="1974748"/>
    <lineage>
        <taxon>Bacteria</taxon>
        <taxon>Pseudomonadati</taxon>
        <taxon>Candidatus Omnitrophota</taxon>
        <taxon>Candidatus Abzuiibacterium</taxon>
    </lineage>
</organism>
<dbReference type="Gene3D" id="3.60.10.10">
    <property type="entry name" value="Endonuclease/exonuclease/phosphatase"/>
    <property type="match status" value="1"/>
</dbReference>
<feature type="domain" description="Endonuclease/exonuclease/phosphatase" evidence="9">
    <location>
        <begin position="8"/>
        <end position="237"/>
    </location>
</feature>
<keyword evidence="7" id="KW-0460">Magnesium</keyword>
<evidence type="ECO:0000256" key="4">
    <source>
        <dbReference type="ARBA" id="ARBA00022723"/>
    </source>
</evidence>
<evidence type="ECO:0000256" key="2">
    <source>
        <dbReference type="ARBA" id="ARBA00001946"/>
    </source>
</evidence>
<dbReference type="GO" id="GO:0005737">
    <property type="term" value="C:cytoplasm"/>
    <property type="evidence" value="ECO:0007669"/>
    <property type="project" value="TreeGrafter"/>
</dbReference>
<keyword evidence="8" id="KW-0234">DNA repair</keyword>
<keyword evidence="5" id="KW-0227">DNA damage</keyword>
<dbReference type="Pfam" id="PF03372">
    <property type="entry name" value="Exo_endo_phos"/>
    <property type="match status" value="1"/>
</dbReference>
<dbReference type="GO" id="GO:0070260">
    <property type="term" value="F:5'-tyrosyl-DNA phosphodiesterase activity"/>
    <property type="evidence" value="ECO:0007669"/>
    <property type="project" value="TreeGrafter"/>
</dbReference>